<dbReference type="EMBL" id="CP002273">
    <property type="protein sequence ID" value="ADO38194.1"/>
    <property type="molecule type" value="Genomic_DNA"/>
</dbReference>
<dbReference type="KEGG" id="elm:ELI_3225"/>
<dbReference type="HOGENOM" id="CLU_2193048_0_0_9"/>
<proteinExistence type="predicted"/>
<dbReference type="Proteomes" id="UP000006873">
    <property type="component" value="Chromosome"/>
</dbReference>
<accession>E3GF60</accession>
<evidence type="ECO:0008006" key="3">
    <source>
        <dbReference type="Google" id="ProtNLM"/>
    </source>
</evidence>
<sequence>MKNDPAMIETAITTLKGKLSALKKDSKNSHDYGQAALQAGIEALRMRKTRKLYKREDDAYVGFFCPTCGHAIGAIQIHTQVHSGFIGEYCPWCGQHIEREVQVHDARI</sequence>
<reference evidence="1 2" key="2">
    <citation type="journal article" date="2011" name="J. Bacteriol.">
        <title>Complete genome sequence of a carbon monoxide-utilizing acetogen, Eubacterium limosum KIST612.</title>
        <authorList>
            <person name="Roh H."/>
            <person name="Ko H.J."/>
            <person name="Kim D."/>
            <person name="Choi D.G."/>
            <person name="Park S."/>
            <person name="Kim S."/>
            <person name="Chang I.S."/>
            <person name="Choi I.G."/>
        </authorList>
    </citation>
    <scope>NUCLEOTIDE SEQUENCE [LARGE SCALE GENOMIC DNA]</scope>
    <source>
        <strain evidence="1 2">KIST612</strain>
    </source>
</reference>
<dbReference type="AlphaFoldDB" id="E3GF60"/>
<keyword evidence="2" id="KW-1185">Reference proteome</keyword>
<name>E3GF60_9FIRM</name>
<dbReference type="RefSeq" id="WP_013381506.1">
    <property type="nucleotide sequence ID" value="NC_014624.2"/>
</dbReference>
<organism evidence="1 2">
    <name type="scientific">Eubacterium callanderi</name>
    <dbReference type="NCBI Taxonomy" id="53442"/>
    <lineage>
        <taxon>Bacteria</taxon>
        <taxon>Bacillati</taxon>
        <taxon>Bacillota</taxon>
        <taxon>Clostridia</taxon>
        <taxon>Eubacteriales</taxon>
        <taxon>Eubacteriaceae</taxon>
        <taxon>Eubacterium</taxon>
    </lineage>
</organism>
<gene>
    <name evidence="1" type="ordered locus">ELI_3225</name>
</gene>
<evidence type="ECO:0000313" key="1">
    <source>
        <dbReference type="EMBL" id="ADO38194.1"/>
    </source>
</evidence>
<evidence type="ECO:0000313" key="2">
    <source>
        <dbReference type="Proteomes" id="UP000006873"/>
    </source>
</evidence>
<dbReference type="GeneID" id="68364216"/>
<reference key="1">
    <citation type="submission" date="2010-09" db="EMBL/GenBank/DDBJ databases">
        <authorList>
            <person name="Roh H."/>
            <person name="Ko H.-J."/>
            <person name="Kim D."/>
            <person name="Choi D.G."/>
            <person name="Park S."/>
            <person name="Kim S."/>
            <person name="Kim K.H."/>
            <person name="Chang I.S."/>
            <person name="Choi I.-G."/>
        </authorList>
    </citation>
    <scope>NUCLEOTIDE SEQUENCE</scope>
    <source>
        <strain>KIST612</strain>
    </source>
</reference>
<protein>
    <recommendedName>
        <fullName evidence="3">C2H2-type domain-containing protein</fullName>
    </recommendedName>
</protein>